<feature type="transmembrane region" description="Helical" evidence="5">
    <location>
        <begin position="124"/>
        <end position="146"/>
    </location>
</feature>
<evidence type="ECO:0000256" key="2">
    <source>
        <dbReference type="ARBA" id="ARBA00022692"/>
    </source>
</evidence>
<dbReference type="Pfam" id="PF04932">
    <property type="entry name" value="Wzy_C"/>
    <property type="match status" value="1"/>
</dbReference>
<dbReference type="InterPro" id="IPR007016">
    <property type="entry name" value="O-antigen_ligase-rel_domated"/>
</dbReference>
<feature type="transmembrane region" description="Helical" evidence="5">
    <location>
        <begin position="553"/>
        <end position="570"/>
    </location>
</feature>
<feature type="transmembrane region" description="Helical" evidence="5">
    <location>
        <begin position="530"/>
        <end position="547"/>
    </location>
</feature>
<name>A0A2H0RAV5_UNCKA</name>
<feature type="transmembrane region" description="Helical" evidence="5">
    <location>
        <begin position="404"/>
        <end position="422"/>
    </location>
</feature>
<dbReference type="PANTHER" id="PTHR37422:SF23">
    <property type="entry name" value="TEICHURONIC ACID BIOSYNTHESIS PROTEIN TUAE"/>
    <property type="match status" value="1"/>
</dbReference>
<dbReference type="PANTHER" id="PTHR37422">
    <property type="entry name" value="TEICHURONIC ACID BIOSYNTHESIS PROTEIN TUAE"/>
    <property type="match status" value="1"/>
</dbReference>
<evidence type="ECO:0000256" key="1">
    <source>
        <dbReference type="ARBA" id="ARBA00004141"/>
    </source>
</evidence>
<gene>
    <name evidence="7" type="ORF">COV24_02075</name>
</gene>
<keyword evidence="2 5" id="KW-0812">Transmembrane</keyword>
<feature type="transmembrane region" description="Helical" evidence="5">
    <location>
        <begin position="91"/>
        <end position="112"/>
    </location>
</feature>
<feature type="transmembrane region" description="Helical" evidence="5">
    <location>
        <begin position="582"/>
        <end position="602"/>
    </location>
</feature>
<proteinExistence type="predicted"/>
<accession>A0A2H0RAV5</accession>
<feature type="transmembrane region" description="Helical" evidence="5">
    <location>
        <begin position="351"/>
        <end position="370"/>
    </location>
</feature>
<feature type="transmembrane region" description="Helical" evidence="5">
    <location>
        <begin position="379"/>
        <end position="398"/>
    </location>
</feature>
<evidence type="ECO:0000256" key="4">
    <source>
        <dbReference type="ARBA" id="ARBA00023136"/>
    </source>
</evidence>
<comment type="caution">
    <text evidence="7">The sequence shown here is derived from an EMBL/GenBank/DDBJ whole genome shotgun (WGS) entry which is preliminary data.</text>
</comment>
<dbReference type="InterPro" id="IPR051533">
    <property type="entry name" value="WaaL-like"/>
</dbReference>
<keyword evidence="4 5" id="KW-0472">Membrane</keyword>
<dbReference type="GO" id="GO:0016020">
    <property type="term" value="C:membrane"/>
    <property type="evidence" value="ECO:0007669"/>
    <property type="project" value="UniProtKB-SubCell"/>
</dbReference>
<evidence type="ECO:0000313" key="7">
    <source>
        <dbReference type="EMBL" id="PIR43590.1"/>
    </source>
</evidence>
<dbReference type="AlphaFoldDB" id="A0A2H0RAV5"/>
<reference evidence="7 8" key="1">
    <citation type="submission" date="2017-09" db="EMBL/GenBank/DDBJ databases">
        <title>Depth-based differentiation of microbial function through sediment-hosted aquifers and enrichment of novel symbionts in the deep terrestrial subsurface.</title>
        <authorList>
            <person name="Probst A.J."/>
            <person name="Ladd B."/>
            <person name="Jarett J.K."/>
            <person name="Geller-Mcgrath D.E."/>
            <person name="Sieber C.M."/>
            <person name="Emerson J.B."/>
            <person name="Anantharaman K."/>
            <person name="Thomas B.C."/>
            <person name="Malmstrom R."/>
            <person name="Stieglmeier M."/>
            <person name="Klingl A."/>
            <person name="Woyke T."/>
            <person name="Ryan C.M."/>
            <person name="Banfield J.F."/>
        </authorList>
    </citation>
    <scope>NUCLEOTIDE SEQUENCE [LARGE SCALE GENOMIC DNA]</scope>
    <source>
        <strain evidence="7">CG10_big_fil_rev_8_21_14_0_10_32_10</strain>
    </source>
</reference>
<feature type="transmembrane region" description="Helical" evidence="5">
    <location>
        <begin position="434"/>
        <end position="453"/>
    </location>
</feature>
<feature type="transmembrane region" description="Helical" evidence="5">
    <location>
        <begin position="280"/>
        <end position="300"/>
    </location>
</feature>
<evidence type="ECO:0000256" key="5">
    <source>
        <dbReference type="SAM" id="Phobius"/>
    </source>
</evidence>
<comment type="subcellular location">
    <subcellularLocation>
        <location evidence="1">Membrane</location>
        <topology evidence="1">Multi-pass membrane protein</topology>
    </subcellularLocation>
</comment>
<sequence length="700" mass="81412">MIKINAMLKNAGIFLLSLLSFLMVLNHKELFSIYQWNILPVRIVSALLILYGLLLLFIYKKKLVDAVFFSLFGLFVVIFCSSFVSSDLLDSLLYALFYLFVAFLYLSIKFLYKNIKNFKELFIDLYLISVSVSLAVVVFQIIFFYSTSKLVGAVWPVPNHVPRFGAFFWDINHFGLFLAFGFWLCVYKVFIFAKNKVHLLKYSCLLFLILISLFLTSSRSALLGLGFGTLVFTFLFLYYFTSVLKKHFYMFIKYLVIFLPVFIFSVSVFAGTFIRNFFFYRIHSFFTHFILLKIGFYMFLKHPLLGVGGNDFGTALKDSSFFKDFALLDPGALSYKVPIHSVWFQFLTESGILAFIFFAFFSIFTLFLLFKSYTKTKKILFLILFSAFFGALVSGIFYSYNLEFFWLFLLFSAVVGYNNFSFSKKFFFKFIKMLYGFKFLMYLGIFVYLLYLLSKIDNSPSYSEILLFNSAKSGVGDGLLSGFYTMYLNKFQYMFGYFPYVGRLLSFTFAVPVVYLSYLILQKLKFTKKLIFTTSYVLLLGYTSSFFEINKISFYFYLGFLASFSIIFFVDTSKLRYVNSKIYTNFIHILLFVSLVMGFFILSPSKINIYQPNVSRLVNTLAQKYSLGDFKIYTDISGADDTVSFYTEPKTSVYLVDQKTSIDANINYIFLSRNKNLNIPYSLVVTGNNVYGFINFERSE</sequence>
<dbReference type="EMBL" id="PCXU01000018">
    <property type="protein sequence ID" value="PIR43590.1"/>
    <property type="molecule type" value="Genomic_DNA"/>
</dbReference>
<protein>
    <recommendedName>
        <fullName evidence="6">O-antigen ligase-related domain-containing protein</fullName>
    </recommendedName>
</protein>
<keyword evidence="3 5" id="KW-1133">Transmembrane helix</keyword>
<feature type="transmembrane region" description="Helical" evidence="5">
    <location>
        <begin position="497"/>
        <end position="518"/>
    </location>
</feature>
<feature type="transmembrane region" description="Helical" evidence="5">
    <location>
        <begin position="166"/>
        <end position="187"/>
    </location>
</feature>
<feature type="transmembrane region" description="Helical" evidence="5">
    <location>
        <begin position="221"/>
        <end position="240"/>
    </location>
</feature>
<feature type="transmembrane region" description="Helical" evidence="5">
    <location>
        <begin position="66"/>
        <end position="85"/>
    </location>
</feature>
<evidence type="ECO:0000256" key="3">
    <source>
        <dbReference type="ARBA" id="ARBA00022989"/>
    </source>
</evidence>
<feature type="domain" description="O-antigen ligase-related" evidence="6">
    <location>
        <begin position="205"/>
        <end position="359"/>
    </location>
</feature>
<feature type="transmembrane region" description="Helical" evidence="5">
    <location>
        <begin position="36"/>
        <end position="59"/>
    </location>
</feature>
<evidence type="ECO:0000313" key="8">
    <source>
        <dbReference type="Proteomes" id="UP000230214"/>
    </source>
</evidence>
<organism evidence="7 8">
    <name type="scientific">candidate division WWE3 bacterium CG10_big_fil_rev_8_21_14_0_10_32_10</name>
    <dbReference type="NCBI Taxonomy" id="1975090"/>
    <lineage>
        <taxon>Bacteria</taxon>
        <taxon>Katanobacteria</taxon>
    </lineage>
</organism>
<evidence type="ECO:0000259" key="6">
    <source>
        <dbReference type="Pfam" id="PF04932"/>
    </source>
</evidence>
<feature type="transmembrane region" description="Helical" evidence="5">
    <location>
        <begin position="252"/>
        <end position="274"/>
    </location>
</feature>
<dbReference type="Proteomes" id="UP000230214">
    <property type="component" value="Unassembled WGS sequence"/>
</dbReference>